<dbReference type="SMART" id="SM01086">
    <property type="entry name" value="ClpB_D2-small"/>
    <property type="match status" value="1"/>
</dbReference>
<evidence type="ECO:0000313" key="5">
    <source>
        <dbReference type="Proteomes" id="UP000760819"/>
    </source>
</evidence>
<dbReference type="GO" id="GO:0005524">
    <property type="term" value="F:ATP binding"/>
    <property type="evidence" value="ECO:0007669"/>
    <property type="project" value="UniProtKB-KW"/>
</dbReference>
<evidence type="ECO:0000259" key="3">
    <source>
        <dbReference type="SMART" id="SM01086"/>
    </source>
</evidence>
<dbReference type="InterPro" id="IPR019489">
    <property type="entry name" value="Clp_ATPase_C"/>
</dbReference>
<accession>A0A955KZY3</accession>
<feature type="domain" description="Clp ATPase C-terminal" evidence="3">
    <location>
        <begin position="2"/>
        <end position="75"/>
    </location>
</feature>
<dbReference type="Pfam" id="PF10431">
    <property type="entry name" value="ClpB_D2-small"/>
    <property type="match status" value="1"/>
</dbReference>
<name>A0A955KZY3_9BACT</name>
<dbReference type="AlphaFoldDB" id="A0A955KZY3"/>
<dbReference type="Proteomes" id="UP000760819">
    <property type="component" value="Unassembled WGS sequence"/>
</dbReference>
<feature type="non-terminal residue" evidence="4">
    <location>
        <position position="1"/>
    </location>
</feature>
<evidence type="ECO:0000256" key="2">
    <source>
        <dbReference type="ARBA" id="ARBA00022840"/>
    </source>
</evidence>
<proteinExistence type="predicted"/>
<organism evidence="4 5">
    <name type="scientific">Candidatus Dojkabacteria bacterium</name>
    <dbReference type="NCBI Taxonomy" id="2099670"/>
    <lineage>
        <taxon>Bacteria</taxon>
        <taxon>Candidatus Dojkabacteria</taxon>
    </lineage>
</organism>
<reference evidence="4" key="2">
    <citation type="journal article" date="2021" name="Microbiome">
        <title>Successional dynamics and alternative stable states in a saline activated sludge microbial community over 9 years.</title>
        <authorList>
            <person name="Wang Y."/>
            <person name="Ye J."/>
            <person name="Ju F."/>
            <person name="Liu L."/>
            <person name="Boyd J.A."/>
            <person name="Deng Y."/>
            <person name="Parks D.H."/>
            <person name="Jiang X."/>
            <person name="Yin X."/>
            <person name="Woodcroft B.J."/>
            <person name="Tyson G.W."/>
            <person name="Hugenholtz P."/>
            <person name="Polz M.F."/>
            <person name="Zhang T."/>
        </authorList>
    </citation>
    <scope>NUCLEOTIDE SEQUENCE</scope>
    <source>
        <strain evidence="4">HKST-UBA12</strain>
    </source>
</reference>
<reference evidence="4" key="1">
    <citation type="submission" date="2020-04" db="EMBL/GenBank/DDBJ databases">
        <authorList>
            <person name="Zhang T."/>
        </authorList>
    </citation>
    <scope>NUCLEOTIDE SEQUENCE</scope>
    <source>
        <strain evidence="4">HKST-UBA12</strain>
    </source>
</reference>
<evidence type="ECO:0000313" key="4">
    <source>
        <dbReference type="EMBL" id="MCA9378901.1"/>
    </source>
</evidence>
<dbReference type="EMBL" id="JAGQLI010000031">
    <property type="protein sequence ID" value="MCA9378901.1"/>
    <property type="molecule type" value="Genomic_DNA"/>
</dbReference>
<gene>
    <name evidence="4" type="ORF">KC640_00590</name>
</gene>
<comment type="caution">
    <text evidence="4">The sequence shown here is derived from an EMBL/GenBank/DDBJ whole genome shotgun (WGS) entry which is preliminary data.</text>
</comment>
<dbReference type="Gene3D" id="1.10.8.60">
    <property type="match status" value="1"/>
</dbReference>
<keyword evidence="1" id="KW-0547">Nucleotide-binding</keyword>
<protein>
    <recommendedName>
        <fullName evidence="3">Clp ATPase C-terminal domain-containing protein</fullName>
    </recommendedName>
</protein>
<sequence>SLLEQGIDLQYSAALAKLVNEKGYSKEYGARNIRRAVQELVENPLADHLITAKQKPPRKGLLKIKVRTKDGKVSFA</sequence>
<keyword evidence="2" id="KW-0067">ATP-binding</keyword>
<evidence type="ECO:0000256" key="1">
    <source>
        <dbReference type="ARBA" id="ARBA00022741"/>
    </source>
</evidence>